<gene>
    <name evidence="6" type="ORF">IFM89_038976</name>
</gene>
<evidence type="ECO:0000313" key="6">
    <source>
        <dbReference type="EMBL" id="KAF9626758.1"/>
    </source>
</evidence>
<dbReference type="PANTHER" id="PTHR21562:SF93">
    <property type="entry name" value="PECTIN ACETYLESTERASE 8"/>
    <property type="match status" value="1"/>
</dbReference>
<evidence type="ECO:0000256" key="1">
    <source>
        <dbReference type="ARBA" id="ARBA00003534"/>
    </source>
</evidence>
<dbReference type="EC" id="3.1.1.-" evidence="5"/>
<proteinExistence type="inferred from homology"/>
<comment type="similarity">
    <text evidence="3 5">Belongs to the pectinacetylesterase family.</text>
</comment>
<keyword evidence="5" id="KW-0964">Secreted</keyword>
<name>A0A835J444_9MAGN</name>
<keyword evidence="7" id="KW-1185">Reference proteome</keyword>
<dbReference type="OrthoDB" id="2015280at2759"/>
<reference evidence="6 7" key="1">
    <citation type="submission" date="2020-10" db="EMBL/GenBank/DDBJ databases">
        <title>The Coptis chinensis genome and diversification of protoberbering-type alkaloids.</title>
        <authorList>
            <person name="Wang B."/>
            <person name="Shu S."/>
            <person name="Song C."/>
            <person name="Liu Y."/>
        </authorList>
    </citation>
    <scope>NUCLEOTIDE SEQUENCE [LARGE SCALE GENOMIC DNA]</scope>
    <source>
        <strain evidence="6">HL-2020</strain>
        <tissue evidence="6">Leaf</tissue>
    </source>
</reference>
<dbReference type="EMBL" id="JADFTS010000001">
    <property type="protein sequence ID" value="KAF9626758.1"/>
    <property type="molecule type" value="Genomic_DNA"/>
</dbReference>
<comment type="caution">
    <text evidence="6">The sequence shown here is derived from an EMBL/GenBank/DDBJ whole genome shotgun (WGS) entry which is preliminary data.</text>
</comment>
<keyword evidence="4 5" id="KW-0134">Cell wall</keyword>
<dbReference type="GO" id="GO:0052793">
    <property type="term" value="F:pectin acetylesterase activity"/>
    <property type="evidence" value="ECO:0007669"/>
    <property type="project" value="TreeGrafter"/>
</dbReference>
<dbReference type="Pfam" id="PF03283">
    <property type="entry name" value="PAE"/>
    <property type="match status" value="1"/>
</dbReference>
<keyword evidence="5" id="KW-0378">Hydrolase</keyword>
<comment type="function">
    <text evidence="1 5">Hydrolyzes acetyl esters in homogalacturonan regions of pectin. In type I primary cell wall, galacturonic acid residues of pectin can be acetylated at the O-2 and O-3 positions. Decreasing the degree of acetylation of pectin gels in vitro alters their physical properties.</text>
</comment>
<evidence type="ECO:0000256" key="3">
    <source>
        <dbReference type="ARBA" id="ARBA00005784"/>
    </source>
</evidence>
<keyword evidence="5" id="KW-0961">Cell wall biogenesis/degradation</keyword>
<evidence type="ECO:0000256" key="2">
    <source>
        <dbReference type="ARBA" id="ARBA00004191"/>
    </source>
</evidence>
<dbReference type="AlphaFoldDB" id="A0A835J444"/>
<dbReference type="PANTHER" id="PTHR21562">
    <property type="entry name" value="NOTUM-RELATED"/>
    <property type="match status" value="1"/>
</dbReference>
<sequence length="95" mass="10675">TCDIQSKNILAPGVADPHGYWHSCKLDVTKCSPTQLNTMQGYRLEFLNALIGLRGSASRCMFSNSCYAHCQSKMQETWLRAESPILNNIVSDFNF</sequence>
<dbReference type="GO" id="GO:0009505">
    <property type="term" value="C:plant-type cell wall"/>
    <property type="evidence" value="ECO:0007669"/>
    <property type="project" value="TreeGrafter"/>
</dbReference>
<dbReference type="Proteomes" id="UP000631114">
    <property type="component" value="Unassembled WGS sequence"/>
</dbReference>
<accession>A0A835J444</accession>
<evidence type="ECO:0000313" key="7">
    <source>
        <dbReference type="Proteomes" id="UP000631114"/>
    </source>
</evidence>
<comment type="subcellular location">
    <subcellularLocation>
        <location evidence="2 5">Secreted</location>
        <location evidence="2 5">Cell wall</location>
    </subcellularLocation>
</comment>
<evidence type="ECO:0000256" key="4">
    <source>
        <dbReference type="ARBA" id="ARBA00022512"/>
    </source>
</evidence>
<protein>
    <recommendedName>
        <fullName evidence="5">Pectin acetylesterase</fullName>
        <ecNumber evidence="5">3.1.1.-</ecNumber>
    </recommendedName>
</protein>
<organism evidence="6 7">
    <name type="scientific">Coptis chinensis</name>
    <dbReference type="NCBI Taxonomy" id="261450"/>
    <lineage>
        <taxon>Eukaryota</taxon>
        <taxon>Viridiplantae</taxon>
        <taxon>Streptophyta</taxon>
        <taxon>Embryophyta</taxon>
        <taxon>Tracheophyta</taxon>
        <taxon>Spermatophyta</taxon>
        <taxon>Magnoliopsida</taxon>
        <taxon>Ranunculales</taxon>
        <taxon>Ranunculaceae</taxon>
        <taxon>Coptidoideae</taxon>
        <taxon>Coptis</taxon>
    </lineage>
</organism>
<evidence type="ECO:0000256" key="5">
    <source>
        <dbReference type="RuleBase" id="RU363114"/>
    </source>
</evidence>
<dbReference type="InterPro" id="IPR004963">
    <property type="entry name" value="PAE/NOTUM"/>
</dbReference>
<feature type="non-terminal residue" evidence="6">
    <location>
        <position position="1"/>
    </location>
</feature>
<dbReference type="GO" id="GO:0071555">
    <property type="term" value="P:cell wall organization"/>
    <property type="evidence" value="ECO:0007669"/>
    <property type="project" value="UniProtKB-KW"/>
</dbReference>